<feature type="compositionally biased region" description="Polar residues" evidence="8">
    <location>
        <begin position="27"/>
        <end position="41"/>
    </location>
</feature>
<dbReference type="EMBL" id="KQ087187">
    <property type="protein sequence ID" value="KLT44414.1"/>
    <property type="molecule type" value="Genomic_DNA"/>
</dbReference>
<evidence type="ECO:0000256" key="2">
    <source>
        <dbReference type="ARBA" id="ARBA00009085"/>
    </source>
</evidence>
<dbReference type="PANTHER" id="PTHR24006:SF758">
    <property type="entry name" value="UBIQUITIN CARBOXYL-TERMINAL HYDROLASE 36"/>
    <property type="match status" value="1"/>
</dbReference>
<feature type="region of interest" description="Disordered" evidence="8">
    <location>
        <begin position="1"/>
        <end position="45"/>
    </location>
</feature>
<name>A0A0J1B9C0_9TREE</name>
<sequence length="366" mass="40828">MGRKPTPNGSSALNAVNGLSNGERKNASASNSTKPESTSQPLGPPDIVVAWPSDLKANVAAGLVNMSMACYSNAIIQMLMHTPPVLRHFHQHSPGNCENKFCVTCSLRETALEHWSGKRSVYRPQAIHGNLGRIKKGFSVKKQEDAHEFLRFVTDAMQNSELQNSGIAGLPSVELEKYKRLSWVNRALGGRVRSRVLCLTCKKPSDTFDSVLDLSLDIPSHARTLLQLLDHFVHTEKLDGENKYKCDNCKKKVVATKQMMLDKAPPVLTLHLKRFGYNWRGSARKINTTIVYPTILDLKPYLGEALYRLYGVVCHRGGGPDSGHYTAWVRGPERTSWFRADDEEVRRVSPKDALNDAGAYLLNYVR</sequence>
<evidence type="ECO:0000256" key="7">
    <source>
        <dbReference type="ARBA" id="ARBA00022807"/>
    </source>
</evidence>
<keyword evidence="11" id="KW-1185">Reference proteome</keyword>
<feature type="non-terminal residue" evidence="10">
    <location>
        <position position="366"/>
    </location>
</feature>
<accession>A0A0J1B9C0</accession>
<evidence type="ECO:0000256" key="3">
    <source>
        <dbReference type="ARBA" id="ARBA00012759"/>
    </source>
</evidence>
<evidence type="ECO:0000256" key="5">
    <source>
        <dbReference type="ARBA" id="ARBA00022786"/>
    </source>
</evidence>
<dbReference type="GO" id="GO:0006508">
    <property type="term" value="P:proteolysis"/>
    <property type="evidence" value="ECO:0007669"/>
    <property type="project" value="UniProtKB-KW"/>
</dbReference>
<evidence type="ECO:0000256" key="1">
    <source>
        <dbReference type="ARBA" id="ARBA00000707"/>
    </source>
</evidence>
<dbReference type="Gene3D" id="3.90.70.10">
    <property type="entry name" value="Cysteine proteinases"/>
    <property type="match status" value="1"/>
</dbReference>
<dbReference type="Pfam" id="PF00443">
    <property type="entry name" value="UCH"/>
    <property type="match status" value="1"/>
</dbReference>
<evidence type="ECO:0000313" key="11">
    <source>
        <dbReference type="Proteomes" id="UP000053611"/>
    </source>
</evidence>
<organism evidence="10 11">
    <name type="scientific">Cutaneotrichosporon oleaginosum</name>
    <dbReference type="NCBI Taxonomy" id="879819"/>
    <lineage>
        <taxon>Eukaryota</taxon>
        <taxon>Fungi</taxon>
        <taxon>Dikarya</taxon>
        <taxon>Basidiomycota</taxon>
        <taxon>Agaricomycotina</taxon>
        <taxon>Tremellomycetes</taxon>
        <taxon>Trichosporonales</taxon>
        <taxon>Trichosporonaceae</taxon>
        <taxon>Cutaneotrichosporon</taxon>
    </lineage>
</organism>
<dbReference type="EC" id="3.4.19.12" evidence="3"/>
<dbReference type="PROSITE" id="PS50235">
    <property type="entry name" value="USP_3"/>
    <property type="match status" value="1"/>
</dbReference>
<feature type="domain" description="USP" evidence="9">
    <location>
        <begin position="61"/>
        <end position="366"/>
    </location>
</feature>
<evidence type="ECO:0000259" key="9">
    <source>
        <dbReference type="PROSITE" id="PS50235"/>
    </source>
</evidence>
<dbReference type="Proteomes" id="UP000053611">
    <property type="component" value="Unassembled WGS sequence"/>
</dbReference>
<dbReference type="InterPro" id="IPR038765">
    <property type="entry name" value="Papain-like_cys_pep_sf"/>
</dbReference>
<reference evidence="10 11" key="1">
    <citation type="submission" date="2015-03" db="EMBL/GenBank/DDBJ databases">
        <title>Genomics and transcriptomics of the oil-accumulating basidiomycete yeast T. oleaginosus allow insights into substrate utilization and the diverse evolutionary trajectories of mating systems in fungi.</title>
        <authorList>
            <consortium name="DOE Joint Genome Institute"/>
            <person name="Kourist R."/>
            <person name="Kracht O."/>
            <person name="Bracharz F."/>
            <person name="Lipzen A."/>
            <person name="Nolan M."/>
            <person name="Ohm R."/>
            <person name="Grigoriev I."/>
            <person name="Sun S."/>
            <person name="Heitman J."/>
            <person name="Bruck T."/>
            <person name="Nowrousian M."/>
        </authorList>
    </citation>
    <scope>NUCLEOTIDE SEQUENCE [LARGE SCALE GENOMIC DNA]</scope>
    <source>
        <strain evidence="10 11">IBC0246</strain>
    </source>
</reference>
<keyword evidence="5" id="KW-0833">Ubl conjugation pathway</keyword>
<evidence type="ECO:0000313" key="10">
    <source>
        <dbReference type="EMBL" id="KLT44414.1"/>
    </source>
</evidence>
<dbReference type="PROSITE" id="PS00973">
    <property type="entry name" value="USP_2"/>
    <property type="match status" value="1"/>
</dbReference>
<dbReference type="GO" id="GO:0005829">
    <property type="term" value="C:cytosol"/>
    <property type="evidence" value="ECO:0007669"/>
    <property type="project" value="TreeGrafter"/>
</dbReference>
<evidence type="ECO:0000256" key="8">
    <source>
        <dbReference type="SAM" id="MobiDB-lite"/>
    </source>
</evidence>
<dbReference type="InterPro" id="IPR028889">
    <property type="entry name" value="USP"/>
</dbReference>
<comment type="catalytic activity">
    <reaction evidence="1">
        <text>Thiol-dependent hydrolysis of ester, thioester, amide, peptide and isopeptide bonds formed by the C-terminal Gly of ubiquitin (a 76-residue protein attached to proteins as an intracellular targeting signal).</text>
        <dbReference type="EC" id="3.4.19.12"/>
    </reaction>
</comment>
<comment type="similarity">
    <text evidence="2">Belongs to the peptidase C19 family.</text>
</comment>
<dbReference type="InterPro" id="IPR050164">
    <property type="entry name" value="Peptidase_C19"/>
</dbReference>
<dbReference type="GO" id="GO:0016579">
    <property type="term" value="P:protein deubiquitination"/>
    <property type="evidence" value="ECO:0007669"/>
    <property type="project" value="InterPro"/>
</dbReference>
<keyword evidence="4" id="KW-0645">Protease</keyword>
<dbReference type="STRING" id="879819.A0A0J1B9C0"/>
<evidence type="ECO:0000256" key="4">
    <source>
        <dbReference type="ARBA" id="ARBA00022670"/>
    </source>
</evidence>
<dbReference type="InterPro" id="IPR018200">
    <property type="entry name" value="USP_CS"/>
</dbReference>
<dbReference type="SUPFAM" id="SSF54001">
    <property type="entry name" value="Cysteine proteinases"/>
    <property type="match status" value="1"/>
</dbReference>
<keyword evidence="6" id="KW-0378">Hydrolase</keyword>
<dbReference type="AlphaFoldDB" id="A0A0J1B9C0"/>
<evidence type="ECO:0000256" key="6">
    <source>
        <dbReference type="ARBA" id="ARBA00022801"/>
    </source>
</evidence>
<feature type="compositionally biased region" description="Polar residues" evidence="8">
    <location>
        <begin position="7"/>
        <end position="20"/>
    </location>
</feature>
<protein>
    <recommendedName>
        <fullName evidence="3">ubiquitinyl hydrolase 1</fullName>
        <ecNumber evidence="3">3.4.19.12</ecNumber>
    </recommendedName>
</protein>
<dbReference type="GO" id="GO:0005634">
    <property type="term" value="C:nucleus"/>
    <property type="evidence" value="ECO:0007669"/>
    <property type="project" value="TreeGrafter"/>
</dbReference>
<dbReference type="GO" id="GO:0004843">
    <property type="term" value="F:cysteine-type deubiquitinase activity"/>
    <property type="evidence" value="ECO:0007669"/>
    <property type="project" value="UniProtKB-EC"/>
</dbReference>
<dbReference type="InterPro" id="IPR001394">
    <property type="entry name" value="Peptidase_C19_UCH"/>
</dbReference>
<dbReference type="PANTHER" id="PTHR24006">
    <property type="entry name" value="UBIQUITIN CARBOXYL-TERMINAL HYDROLASE"/>
    <property type="match status" value="1"/>
</dbReference>
<proteinExistence type="inferred from homology"/>
<keyword evidence="7" id="KW-0788">Thiol protease</keyword>
<gene>
    <name evidence="10" type="ORF">CC85DRAFT_242483</name>
</gene>
<dbReference type="OrthoDB" id="420187at2759"/>
<dbReference type="GeneID" id="28980861"/>